<evidence type="ECO:0000259" key="3">
    <source>
        <dbReference type="Pfam" id="PF03358"/>
    </source>
</evidence>
<evidence type="ECO:0000256" key="2">
    <source>
        <dbReference type="ARBA" id="ARBA00022643"/>
    </source>
</evidence>
<evidence type="ECO:0000256" key="1">
    <source>
        <dbReference type="ARBA" id="ARBA00022630"/>
    </source>
</evidence>
<dbReference type="AlphaFoldDB" id="A0A238Y9J4"/>
<dbReference type="InterPro" id="IPR005025">
    <property type="entry name" value="FMN_Rdtase-like_dom"/>
</dbReference>
<name>A0A238Y9J4_9BACT</name>
<dbReference type="OrthoDB" id="9805976at2"/>
<proteinExistence type="predicted"/>
<evidence type="ECO:0000313" key="5">
    <source>
        <dbReference type="Proteomes" id="UP000198324"/>
    </source>
</evidence>
<dbReference type="PANTHER" id="PTHR43278">
    <property type="entry name" value="NAD(P)H-DEPENDENT FMN-CONTAINING OXIDOREDUCTASE YWQN-RELATED"/>
    <property type="match status" value="1"/>
</dbReference>
<evidence type="ECO:0000313" key="4">
    <source>
        <dbReference type="EMBL" id="SNR67283.1"/>
    </source>
</evidence>
<protein>
    <submittedName>
        <fullName evidence="4">NADPH-dependent FMN reductase</fullName>
    </submittedName>
</protein>
<dbReference type="SUPFAM" id="SSF52218">
    <property type="entry name" value="Flavoproteins"/>
    <property type="match status" value="1"/>
</dbReference>
<keyword evidence="1" id="KW-0285">Flavoprotein</keyword>
<sequence length="204" mass="21553">MTGEVLVLACSHRAGGNSDAAAQVVAEAAGQAGARARVLALRDFSVLPCLACLACAKDNGSRCVLAGKDQAEELFAALMRADAVVVASPIYFYGLPSRCKTWVDRSQRFWEARRKGEAWIAALPQRRAFACLVAGQPGGRMVFEGARLTLKYFLVNFGLELAEPLGLRGVDARGEFAANADALDAVRGLGRQAGQAAVQAARNA</sequence>
<dbReference type="EMBL" id="FZOC01000001">
    <property type="protein sequence ID" value="SNR67283.1"/>
    <property type="molecule type" value="Genomic_DNA"/>
</dbReference>
<dbReference type="InterPro" id="IPR051796">
    <property type="entry name" value="ISF_SsuE-like"/>
</dbReference>
<keyword evidence="2" id="KW-0288">FMN</keyword>
<dbReference type="Gene3D" id="3.40.50.360">
    <property type="match status" value="1"/>
</dbReference>
<dbReference type="RefSeq" id="WP_089271863.1">
    <property type="nucleotide sequence ID" value="NZ_FZOC01000001.1"/>
</dbReference>
<dbReference type="Proteomes" id="UP000198324">
    <property type="component" value="Unassembled WGS sequence"/>
</dbReference>
<dbReference type="Pfam" id="PF03358">
    <property type="entry name" value="FMN_red"/>
    <property type="match status" value="1"/>
</dbReference>
<keyword evidence="5" id="KW-1185">Reference proteome</keyword>
<organism evidence="4 5">
    <name type="scientific">Humidesulfovibrio mexicanus</name>
    <dbReference type="NCBI Taxonomy" id="147047"/>
    <lineage>
        <taxon>Bacteria</taxon>
        <taxon>Pseudomonadati</taxon>
        <taxon>Thermodesulfobacteriota</taxon>
        <taxon>Desulfovibrionia</taxon>
        <taxon>Desulfovibrionales</taxon>
        <taxon>Desulfovibrionaceae</taxon>
        <taxon>Humidesulfovibrio</taxon>
    </lineage>
</organism>
<gene>
    <name evidence="4" type="ORF">SAMN04488503_0771</name>
</gene>
<dbReference type="GO" id="GO:0016491">
    <property type="term" value="F:oxidoreductase activity"/>
    <property type="evidence" value="ECO:0007669"/>
    <property type="project" value="InterPro"/>
</dbReference>
<reference evidence="4 5" key="1">
    <citation type="submission" date="2017-06" db="EMBL/GenBank/DDBJ databases">
        <authorList>
            <person name="Kim H.J."/>
            <person name="Triplett B.A."/>
        </authorList>
    </citation>
    <scope>NUCLEOTIDE SEQUENCE [LARGE SCALE GENOMIC DNA]</scope>
    <source>
        <strain evidence="4 5">DSM 13116</strain>
    </source>
</reference>
<dbReference type="InterPro" id="IPR029039">
    <property type="entry name" value="Flavoprotein-like_sf"/>
</dbReference>
<dbReference type="PANTHER" id="PTHR43278:SF1">
    <property type="entry name" value="IRON-SULFUR FLAVOPROTEIN MJ1083"/>
    <property type="match status" value="1"/>
</dbReference>
<accession>A0A238Y9J4</accession>
<feature type="domain" description="NADPH-dependent FMN reductase-like" evidence="3">
    <location>
        <begin position="5"/>
        <end position="119"/>
    </location>
</feature>